<dbReference type="AlphaFoldDB" id="A0A2Z7B5Q0"/>
<feature type="region of interest" description="Disordered" evidence="1">
    <location>
        <begin position="1"/>
        <end position="37"/>
    </location>
</feature>
<accession>A0A2Z7B5Q0</accession>
<name>A0A2Z7B5Q0_9LAMI</name>
<proteinExistence type="predicted"/>
<evidence type="ECO:0000313" key="3">
    <source>
        <dbReference type="Proteomes" id="UP000250235"/>
    </source>
</evidence>
<feature type="compositionally biased region" description="Basic and acidic residues" evidence="1">
    <location>
        <begin position="27"/>
        <end position="37"/>
    </location>
</feature>
<protein>
    <submittedName>
        <fullName evidence="2">Uncharacterized protein</fullName>
    </submittedName>
</protein>
<dbReference type="EMBL" id="KV010817">
    <property type="protein sequence ID" value="KZV26897.1"/>
    <property type="molecule type" value="Genomic_DNA"/>
</dbReference>
<dbReference type="Proteomes" id="UP000250235">
    <property type="component" value="Unassembled WGS sequence"/>
</dbReference>
<evidence type="ECO:0000256" key="1">
    <source>
        <dbReference type="SAM" id="MobiDB-lite"/>
    </source>
</evidence>
<sequence>MEQGQALDEKNSAKLVKDKPAQTVADQPEKRKPDRRDLVKLDVMREMMMGKQKAPVVEKVTSCMGTSRETSLEPSIVQEQEIKEQEQGHTRAVQEKRRTAQEQNG</sequence>
<organism evidence="2 3">
    <name type="scientific">Dorcoceras hygrometricum</name>
    <dbReference type="NCBI Taxonomy" id="472368"/>
    <lineage>
        <taxon>Eukaryota</taxon>
        <taxon>Viridiplantae</taxon>
        <taxon>Streptophyta</taxon>
        <taxon>Embryophyta</taxon>
        <taxon>Tracheophyta</taxon>
        <taxon>Spermatophyta</taxon>
        <taxon>Magnoliopsida</taxon>
        <taxon>eudicotyledons</taxon>
        <taxon>Gunneridae</taxon>
        <taxon>Pentapetalae</taxon>
        <taxon>asterids</taxon>
        <taxon>lamiids</taxon>
        <taxon>Lamiales</taxon>
        <taxon>Gesneriaceae</taxon>
        <taxon>Didymocarpoideae</taxon>
        <taxon>Trichosporeae</taxon>
        <taxon>Loxocarpinae</taxon>
        <taxon>Dorcoceras</taxon>
    </lineage>
</organism>
<reference evidence="2 3" key="1">
    <citation type="journal article" date="2015" name="Proc. Natl. Acad. Sci. U.S.A.">
        <title>The resurrection genome of Boea hygrometrica: A blueprint for survival of dehydration.</title>
        <authorList>
            <person name="Xiao L."/>
            <person name="Yang G."/>
            <person name="Zhang L."/>
            <person name="Yang X."/>
            <person name="Zhao S."/>
            <person name="Ji Z."/>
            <person name="Zhou Q."/>
            <person name="Hu M."/>
            <person name="Wang Y."/>
            <person name="Chen M."/>
            <person name="Xu Y."/>
            <person name="Jin H."/>
            <person name="Xiao X."/>
            <person name="Hu G."/>
            <person name="Bao F."/>
            <person name="Hu Y."/>
            <person name="Wan P."/>
            <person name="Li L."/>
            <person name="Deng X."/>
            <person name="Kuang T."/>
            <person name="Xiang C."/>
            <person name="Zhu J.K."/>
            <person name="Oliver M.J."/>
            <person name="He Y."/>
        </authorList>
    </citation>
    <scope>NUCLEOTIDE SEQUENCE [LARGE SCALE GENOMIC DNA]</scope>
    <source>
        <strain evidence="3">cv. XS01</strain>
    </source>
</reference>
<feature type="region of interest" description="Disordered" evidence="1">
    <location>
        <begin position="80"/>
        <end position="105"/>
    </location>
</feature>
<feature type="compositionally biased region" description="Basic and acidic residues" evidence="1">
    <location>
        <begin position="7"/>
        <end position="20"/>
    </location>
</feature>
<keyword evidence="3" id="KW-1185">Reference proteome</keyword>
<gene>
    <name evidence="2" type="ORF">F511_17752</name>
</gene>
<evidence type="ECO:0000313" key="2">
    <source>
        <dbReference type="EMBL" id="KZV26897.1"/>
    </source>
</evidence>